<dbReference type="AlphaFoldDB" id="A0A8J2ZL76"/>
<organism evidence="1 2">
    <name type="scientific">Salipiger pallidus</name>
    <dbReference type="NCBI Taxonomy" id="1775170"/>
    <lineage>
        <taxon>Bacteria</taxon>
        <taxon>Pseudomonadati</taxon>
        <taxon>Pseudomonadota</taxon>
        <taxon>Alphaproteobacteria</taxon>
        <taxon>Rhodobacterales</taxon>
        <taxon>Roseobacteraceae</taxon>
        <taxon>Salipiger</taxon>
    </lineage>
</organism>
<keyword evidence="2" id="KW-1185">Reference proteome</keyword>
<comment type="caution">
    <text evidence="1">The sequence shown here is derived from an EMBL/GenBank/DDBJ whole genome shotgun (WGS) entry which is preliminary data.</text>
</comment>
<dbReference type="EMBL" id="BMJV01000005">
    <property type="protein sequence ID" value="GGG76587.1"/>
    <property type="molecule type" value="Genomic_DNA"/>
</dbReference>
<proteinExistence type="predicted"/>
<evidence type="ECO:0000313" key="2">
    <source>
        <dbReference type="Proteomes" id="UP000617145"/>
    </source>
</evidence>
<dbReference type="Proteomes" id="UP000617145">
    <property type="component" value="Unassembled WGS sequence"/>
</dbReference>
<sequence length="90" mass="9804">MQIVGTAPTTATLITLPARGAPPLLAAGHVEPEHVASRPARQLRRLRQRYLHQDMILGTEGFIEEATLSPGFSVIFQVSAHASLTRQPRP</sequence>
<dbReference type="RefSeq" id="WP_188790721.1">
    <property type="nucleotide sequence ID" value="NZ_BMJV01000005.1"/>
</dbReference>
<reference evidence="1" key="1">
    <citation type="journal article" date="2014" name="Int. J. Syst. Evol. Microbiol.">
        <title>Complete genome sequence of Corynebacterium casei LMG S-19264T (=DSM 44701T), isolated from a smear-ripened cheese.</title>
        <authorList>
            <consortium name="US DOE Joint Genome Institute (JGI-PGF)"/>
            <person name="Walter F."/>
            <person name="Albersmeier A."/>
            <person name="Kalinowski J."/>
            <person name="Ruckert C."/>
        </authorList>
    </citation>
    <scope>NUCLEOTIDE SEQUENCE</scope>
    <source>
        <strain evidence="1">CGMCC 1.15762</strain>
    </source>
</reference>
<evidence type="ECO:0000313" key="1">
    <source>
        <dbReference type="EMBL" id="GGG76587.1"/>
    </source>
</evidence>
<name>A0A8J2ZL76_9RHOB</name>
<gene>
    <name evidence="1" type="ORF">GCM10011415_26690</name>
</gene>
<protein>
    <submittedName>
        <fullName evidence="1">Uncharacterized protein</fullName>
    </submittedName>
</protein>
<reference evidence="1" key="2">
    <citation type="submission" date="2020-09" db="EMBL/GenBank/DDBJ databases">
        <authorList>
            <person name="Sun Q."/>
            <person name="Zhou Y."/>
        </authorList>
    </citation>
    <scope>NUCLEOTIDE SEQUENCE</scope>
    <source>
        <strain evidence="1">CGMCC 1.15762</strain>
    </source>
</reference>
<accession>A0A8J2ZL76</accession>